<protein>
    <submittedName>
        <fullName evidence="7">EGF-like domain-containing protein</fullName>
    </submittedName>
</protein>
<organism evidence="6 7">
    <name type="scientific">Plectus sambesii</name>
    <dbReference type="NCBI Taxonomy" id="2011161"/>
    <lineage>
        <taxon>Eukaryota</taxon>
        <taxon>Metazoa</taxon>
        <taxon>Ecdysozoa</taxon>
        <taxon>Nematoda</taxon>
        <taxon>Chromadorea</taxon>
        <taxon>Plectida</taxon>
        <taxon>Plectina</taxon>
        <taxon>Plectoidea</taxon>
        <taxon>Plectidae</taxon>
        <taxon>Plectus</taxon>
    </lineage>
</organism>
<dbReference type="Pfam" id="PF24415">
    <property type="entry name" value="Ig_Irg-7"/>
    <property type="match status" value="1"/>
</dbReference>
<evidence type="ECO:0000256" key="1">
    <source>
        <dbReference type="ARBA" id="ARBA00004613"/>
    </source>
</evidence>
<dbReference type="PANTHER" id="PTHR47324">
    <property type="entry name" value="PROTEIN IRG-7-RELATED"/>
    <property type="match status" value="1"/>
</dbReference>
<evidence type="ECO:0000256" key="2">
    <source>
        <dbReference type="ARBA" id="ARBA00022525"/>
    </source>
</evidence>
<keyword evidence="6" id="KW-1185">Reference proteome</keyword>
<dbReference type="InterPro" id="IPR016187">
    <property type="entry name" value="CTDL_fold"/>
</dbReference>
<dbReference type="Proteomes" id="UP000887566">
    <property type="component" value="Unplaced"/>
</dbReference>
<dbReference type="InterPro" id="IPR056861">
    <property type="entry name" value="HMCN1-like_VWA"/>
</dbReference>
<proteinExistence type="predicted"/>
<dbReference type="InterPro" id="IPR000742">
    <property type="entry name" value="EGF"/>
</dbReference>
<dbReference type="CDD" id="cd00198">
    <property type="entry name" value="vWFA"/>
    <property type="match status" value="1"/>
</dbReference>
<dbReference type="SUPFAM" id="SSF53300">
    <property type="entry name" value="vWA-like"/>
    <property type="match status" value="1"/>
</dbReference>
<dbReference type="InterPro" id="IPR036465">
    <property type="entry name" value="vWFA_dom_sf"/>
</dbReference>
<dbReference type="Gene3D" id="3.10.100.10">
    <property type="entry name" value="Mannose-Binding Protein A, subunit A"/>
    <property type="match status" value="1"/>
</dbReference>
<reference evidence="7" key="1">
    <citation type="submission" date="2022-11" db="UniProtKB">
        <authorList>
            <consortium name="WormBaseParasite"/>
        </authorList>
    </citation>
    <scope>IDENTIFICATION</scope>
</reference>
<dbReference type="InterPro" id="IPR057085">
    <property type="entry name" value="Ig_Irg-7"/>
</dbReference>
<dbReference type="InterPro" id="IPR057086">
    <property type="entry name" value="GBD_Irg-7_N"/>
</dbReference>
<keyword evidence="4" id="KW-1015">Disulfide bond</keyword>
<dbReference type="AlphaFoldDB" id="A0A914WTE2"/>
<feature type="disulfide bond" evidence="4">
    <location>
        <begin position="372"/>
        <end position="381"/>
    </location>
</feature>
<comment type="subcellular location">
    <subcellularLocation>
        <location evidence="1">Secreted</location>
    </subcellularLocation>
</comment>
<comment type="caution">
    <text evidence="4">Lacks conserved residue(s) required for the propagation of feature annotation.</text>
</comment>
<evidence type="ECO:0000256" key="3">
    <source>
        <dbReference type="ARBA" id="ARBA00022729"/>
    </source>
</evidence>
<dbReference type="InterPro" id="IPR016186">
    <property type="entry name" value="C-type_lectin-like/link_sf"/>
</dbReference>
<evidence type="ECO:0000313" key="6">
    <source>
        <dbReference type="Proteomes" id="UP000887566"/>
    </source>
</evidence>
<dbReference type="Pfam" id="PF23623">
    <property type="entry name" value="GBD_IRG7_N"/>
    <property type="match status" value="1"/>
</dbReference>
<keyword evidence="3" id="KW-0732">Signal</keyword>
<dbReference type="SUPFAM" id="SSF56436">
    <property type="entry name" value="C-type lectin-like"/>
    <property type="match status" value="1"/>
</dbReference>
<dbReference type="InterPro" id="IPR006582">
    <property type="entry name" value="MD_domain"/>
</dbReference>
<keyword evidence="4" id="KW-0245">EGF-like domain</keyword>
<sequence length="1160" mass="127368">MVMRRFDHLKRLAESVGWKPIVEPPEARLKVIESKARRQLQPKIEQNTQKDTGCPAGYTGVNCTSPICYNTSTIIYHDGTANMGDDIEWDLSSTCNDTTYYFPLDSFTNDITITILAAGDISPAGSLLGPKGEILPTSVLMNSAEKWQATFGSVVEQNGAGLYSFALRSEGIATCVFTVQAATVLSCDGGFVSDMRDDNVQVQVLTDNNGIERMPVEGVPSYLAFAVKNEIWPIQALSVVIYSGGLFAQVYPVSARYGCGAPNYAGAFTCTKGNFYHLKIRGIDTYGNVWQRVYYFICTPAGGLSTTLGPTGPTGPTTTLPTPTHCYNEGQLVNPDTSDAFCYCLPYFTGNMCQNKLCFNGGFLASDDECVCLDDWTGPYCTDAKCQTNTDIPFDLRFRALVFVVRTSTSMADEFTQIIQAARGITSFYTANHADYFAVYVLATFVNGTIPIVTQFTDPQAFIAALTGLTPSPGGCDDTVFTTLSTVLQLPALAQYQRSPIFVFTDGVTNDGRDQLENMFNLLSYWRGEIYTVLTDPADGCSIDTASQGYRDYQQIARFSQGLVSHVPKTAVATLVTALANNLYQMDHVLTNDLMINCQKAPVYQPFLVDTDTQAIVITATGTALSLMLTDPMMQKMSMTPILSQSGTYIWMTTNLTIGSYLLSISGASAPCQYRVMARSSLDLFFGMSSSLNSDAISPQPIYITITMNDPNDNRVALFASNGVYRDGCSYFLYFGNWRCQRPFDEFYITVYGMDNDGATFQRVATGFCSAKLPPVVPPNGCLNGGVDGPNGTCVCPPYFSGPLCQTIQCLNGGTPTSGFCFCPPGFTSQFCELTMCFQINQEDPFSPNERSLTYIIHDSLRMRALIQGLQQTAAQLTQSISQQHPRWINFYQLISFNDQGYKVYTESASPSDFVAGLGALLADNKQNISVSCRNLSMFEPINYALSSLHASRNGHVFVFTCGQAAMNYETIAEMFDKVYESRTQINFIQTDSRPCGLHMNDSGIGIQMEIPLLTGGQFFPVSTIKAAQINSYVPTLYSGNLVYENSISDCTKPQSFYFPIDSHTQAFTVYTQGQLVNTGSVINSPQGTPYTSSNIINLWSDTTLNTRVDQVIRACDPSWEDVVSDGNCYKFNFKQLTWTQARDACHSEGAVLINIYTNA</sequence>
<evidence type="ECO:0000313" key="7">
    <source>
        <dbReference type="WBParaSite" id="PSAMB.scaffold5185size12397.g26035.t1"/>
    </source>
</evidence>
<dbReference type="PROSITE" id="PS01186">
    <property type="entry name" value="EGF_2"/>
    <property type="match status" value="1"/>
</dbReference>
<dbReference type="WBParaSite" id="PSAMB.scaffold5185size12397.g26035.t1">
    <property type="protein sequence ID" value="PSAMB.scaffold5185size12397.g26035.t1"/>
    <property type="gene ID" value="PSAMB.scaffold5185size12397.g26035"/>
</dbReference>
<dbReference type="PANTHER" id="PTHR47324:SF3">
    <property type="entry name" value="EGF-LIKE DOMAIN-CONTAINING PROTEIN"/>
    <property type="match status" value="1"/>
</dbReference>
<name>A0A914WTE2_9BILA</name>
<keyword evidence="2" id="KW-0964">Secreted</keyword>
<dbReference type="PROSITE" id="PS50026">
    <property type="entry name" value="EGF_3"/>
    <property type="match status" value="1"/>
</dbReference>
<evidence type="ECO:0000259" key="5">
    <source>
        <dbReference type="PROSITE" id="PS50026"/>
    </source>
</evidence>
<dbReference type="PROSITE" id="PS00022">
    <property type="entry name" value="EGF_1"/>
    <property type="match status" value="1"/>
</dbReference>
<dbReference type="Pfam" id="PF25106">
    <property type="entry name" value="VWA_4"/>
    <property type="match status" value="1"/>
</dbReference>
<dbReference type="Gene3D" id="2.10.25.10">
    <property type="entry name" value="Laminin"/>
    <property type="match status" value="2"/>
</dbReference>
<dbReference type="CDD" id="cd00037">
    <property type="entry name" value="CLECT"/>
    <property type="match status" value="1"/>
</dbReference>
<accession>A0A914WTE2</accession>
<evidence type="ECO:0000256" key="4">
    <source>
        <dbReference type="PROSITE-ProRule" id="PRU00076"/>
    </source>
</evidence>
<dbReference type="Gene3D" id="3.40.50.410">
    <property type="entry name" value="von Willebrand factor, type A domain"/>
    <property type="match status" value="1"/>
</dbReference>
<feature type="domain" description="EGF-like" evidence="5">
    <location>
        <begin position="349"/>
        <end position="382"/>
    </location>
</feature>
<dbReference type="InterPro" id="IPR053295">
    <property type="entry name" value="Innate_immunity_reg"/>
</dbReference>
<dbReference type="SMART" id="SM00604">
    <property type="entry name" value="MD"/>
    <property type="match status" value="2"/>
</dbReference>